<dbReference type="PANTHER" id="PTHR19143">
    <property type="entry name" value="FIBRINOGEN/TENASCIN/ANGIOPOEITIN"/>
    <property type="match status" value="1"/>
</dbReference>
<evidence type="ECO:0000259" key="1">
    <source>
        <dbReference type="PROSITE" id="PS51406"/>
    </source>
</evidence>
<comment type="caution">
    <text evidence="2">The sequence shown here is derived from an EMBL/GenBank/DDBJ whole genome shotgun (WGS) entry which is preliminary data.</text>
</comment>
<gene>
    <name evidence="2" type="ORF">FSCOSCO3_A017505</name>
</gene>
<dbReference type="SMART" id="SM00186">
    <property type="entry name" value="FBG"/>
    <property type="match status" value="1"/>
</dbReference>
<organism evidence="2 3">
    <name type="scientific">Scomber scombrus</name>
    <name type="common">Atlantic mackerel</name>
    <name type="synonym">Scomber vernalis</name>
    <dbReference type="NCBI Taxonomy" id="13677"/>
    <lineage>
        <taxon>Eukaryota</taxon>
        <taxon>Metazoa</taxon>
        <taxon>Chordata</taxon>
        <taxon>Craniata</taxon>
        <taxon>Vertebrata</taxon>
        <taxon>Euteleostomi</taxon>
        <taxon>Actinopterygii</taxon>
        <taxon>Neopterygii</taxon>
        <taxon>Teleostei</taxon>
        <taxon>Neoteleostei</taxon>
        <taxon>Acanthomorphata</taxon>
        <taxon>Pelagiaria</taxon>
        <taxon>Scombriformes</taxon>
        <taxon>Scombridae</taxon>
        <taxon>Scomber</taxon>
    </lineage>
</organism>
<dbReference type="EMBL" id="CAWUFR010000405">
    <property type="protein sequence ID" value="CAK6977363.1"/>
    <property type="molecule type" value="Genomic_DNA"/>
</dbReference>
<accession>A0AAV1Q0C1</accession>
<evidence type="ECO:0000313" key="2">
    <source>
        <dbReference type="EMBL" id="CAK6977363.1"/>
    </source>
</evidence>
<dbReference type="InterPro" id="IPR050373">
    <property type="entry name" value="Fibrinogen_C-term_domain"/>
</dbReference>
<keyword evidence="3" id="KW-1185">Reference proteome</keyword>
<sequence length="167" mass="19122">MDGSVNFYRAWDQYKKGFGSAAGEYWLGLESLYHLTRRSVELRVDMEDFSGNKAFARYSSFSIDPESDGYKLHVSGFTDGGAGDSMRVHNRQKFSTFDKDQAYNSRLNCAKSFLGAFWYDDCFLANPNGVYRRGEYDTHSGVAVTWNRWKGQDYSLKTISMKIRSGK</sequence>
<dbReference type="GO" id="GO:0005615">
    <property type="term" value="C:extracellular space"/>
    <property type="evidence" value="ECO:0007669"/>
    <property type="project" value="TreeGrafter"/>
</dbReference>
<dbReference type="Gene3D" id="3.90.215.10">
    <property type="entry name" value="Gamma Fibrinogen, chain A, domain 1"/>
    <property type="match status" value="1"/>
</dbReference>
<feature type="domain" description="Fibrinogen C-terminal" evidence="1">
    <location>
        <begin position="1"/>
        <end position="167"/>
    </location>
</feature>
<dbReference type="SUPFAM" id="SSF56496">
    <property type="entry name" value="Fibrinogen C-terminal domain-like"/>
    <property type="match status" value="1"/>
</dbReference>
<dbReference type="PROSITE" id="PS51406">
    <property type="entry name" value="FIBRINOGEN_C_2"/>
    <property type="match status" value="1"/>
</dbReference>
<reference evidence="2 3" key="1">
    <citation type="submission" date="2024-01" db="EMBL/GenBank/DDBJ databases">
        <authorList>
            <person name="Alioto T."/>
            <person name="Alioto T."/>
            <person name="Gomez Garrido J."/>
        </authorList>
    </citation>
    <scope>NUCLEOTIDE SEQUENCE [LARGE SCALE GENOMIC DNA]</scope>
</reference>
<dbReference type="PANTHER" id="PTHR19143:SF225">
    <property type="entry name" value="MICROFIBRIL-ASSOCIATED GLYCOPROTEIN 4"/>
    <property type="match status" value="1"/>
</dbReference>
<protein>
    <submittedName>
        <fullName evidence="2">Microfibril-associated glycoprotein 4-like</fullName>
    </submittedName>
</protein>
<dbReference type="CDD" id="cd00087">
    <property type="entry name" value="FReD"/>
    <property type="match status" value="1"/>
</dbReference>
<dbReference type="InterPro" id="IPR014716">
    <property type="entry name" value="Fibrinogen_a/b/g_C_1"/>
</dbReference>
<dbReference type="InterPro" id="IPR036056">
    <property type="entry name" value="Fibrinogen-like_C"/>
</dbReference>
<dbReference type="InterPro" id="IPR002181">
    <property type="entry name" value="Fibrinogen_a/b/g_C_dom"/>
</dbReference>
<dbReference type="Pfam" id="PF00147">
    <property type="entry name" value="Fibrinogen_C"/>
    <property type="match status" value="1"/>
</dbReference>
<dbReference type="GO" id="GO:0048251">
    <property type="term" value="P:elastic fiber assembly"/>
    <property type="evidence" value="ECO:0007669"/>
    <property type="project" value="TreeGrafter"/>
</dbReference>
<dbReference type="AlphaFoldDB" id="A0AAV1Q0C1"/>
<dbReference type="Proteomes" id="UP001314229">
    <property type="component" value="Unassembled WGS sequence"/>
</dbReference>
<name>A0AAV1Q0C1_SCOSC</name>
<evidence type="ECO:0000313" key="3">
    <source>
        <dbReference type="Proteomes" id="UP001314229"/>
    </source>
</evidence>
<proteinExistence type="predicted"/>